<dbReference type="EMBL" id="BMAU01021178">
    <property type="protein sequence ID" value="GFX94599.1"/>
    <property type="molecule type" value="Genomic_DNA"/>
</dbReference>
<keyword evidence="2" id="KW-1185">Reference proteome</keyword>
<accession>A0A8X6RLH1</accession>
<reference evidence="1" key="1">
    <citation type="submission" date="2020-08" db="EMBL/GenBank/DDBJ databases">
        <title>Multicomponent nature underlies the extraordinary mechanical properties of spider dragline silk.</title>
        <authorList>
            <person name="Kono N."/>
            <person name="Nakamura H."/>
            <person name="Mori M."/>
            <person name="Yoshida Y."/>
            <person name="Ohtoshi R."/>
            <person name="Malay A.D."/>
            <person name="Moran D.A.P."/>
            <person name="Tomita M."/>
            <person name="Numata K."/>
            <person name="Arakawa K."/>
        </authorList>
    </citation>
    <scope>NUCLEOTIDE SEQUENCE</scope>
</reference>
<dbReference type="Gene3D" id="3.30.420.10">
    <property type="entry name" value="Ribonuclease H-like superfamily/Ribonuclease H"/>
    <property type="match status" value="1"/>
</dbReference>
<organism evidence="1 2">
    <name type="scientific">Trichonephila clavipes</name>
    <name type="common">Golden silk orbweaver</name>
    <name type="synonym">Nephila clavipes</name>
    <dbReference type="NCBI Taxonomy" id="2585209"/>
    <lineage>
        <taxon>Eukaryota</taxon>
        <taxon>Metazoa</taxon>
        <taxon>Ecdysozoa</taxon>
        <taxon>Arthropoda</taxon>
        <taxon>Chelicerata</taxon>
        <taxon>Arachnida</taxon>
        <taxon>Araneae</taxon>
        <taxon>Araneomorphae</taxon>
        <taxon>Entelegynae</taxon>
        <taxon>Araneoidea</taxon>
        <taxon>Nephilidae</taxon>
        <taxon>Trichonephila</taxon>
    </lineage>
</organism>
<gene>
    <name evidence="1" type="primary">X975_17161</name>
    <name evidence="1" type="ORF">TNCV_3088281</name>
</gene>
<protein>
    <submittedName>
        <fullName evidence="1">Transposable element Tcb1 transposase</fullName>
    </submittedName>
</protein>
<evidence type="ECO:0000313" key="2">
    <source>
        <dbReference type="Proteomes" id="UP000887159"/>
    </source>
</evidence>
<sequence>MHILKRGFVTGVRYSDEVLEPIVILYVAAVGPNFVLMDDNARPYRDDIVDDYLESEEIARMAWSAYSPDLNPIENIWDTLGHAVYSRFPPPATLIDLETVLQEEWRSLNSAVVDHLIKSMFRRKDLKVRGTYKEQVADYEGLDISIVRFARKFKNLYRWCGHRGERKDGGRRKKVKKGNIMVEREDMAE</sequence>
<evidence type="ECO:0000313" key="1">
    <source>
        <dbReference type="EMBL" id="GFX94599.1"/>
    </source>
</evidence>
<dbReference type="InterPro" id="IPR036397">
    <property type="entry name" value="RNaseH_sf"/>
</dbReference>
<dbReference type="GO" id="GO:0003676">
    <property type="term" value="F:nucleic acid binding"/>
    <property type="evidence" value="ECO:0007669"/>
    <property type="project" value="InterPro"/>
</dbReference>
<dbReference type="AlphaFoldDB" id="A0A8X6RLH1"/>
<comment type="caution">
    <text evidence="1">The sequence shown here is derived from an EMBL/GenBank/DDBJ whole genome shotgun (WGS) entry which is preliminary data.</text>
</comment>
<proteinExistence type="predicted"/>
<dbReference type="Proteomes" id="UP000887159">
    <property type="component" value="Unassembled WGS sequence"/>
</dbReference>
<name>A0A8X6RLH1_TRICX</name>